<dbReference type="PANTHER" id="PTHR31088">
    <property type="entry name" value="MEMBRANE-ASSOCIATED PROTEIN VIPP1, CHLOROPLASTIC"/>
    <property type="match status" value="1"/>
</dbReference>
<reference evidence="3 4" key="1">
    <citation type="submission" date="2021-03" db="EMBL/GenBank/DDBJ databases">
        <title>Lysobacter sp. nov. isolated from soil of gangwondo yeongwol, south Korea.</title>
        <authorList>
            <person name="Kim K.R."/>
            <person name="Kim K.H."/>
            <person name="Jeon C.O."/>
        </authorList>
    </citation>
    <scope>NUCLEOTIDE SEQUENCE [LARGE SCALE GENOMIC DNA]</scope>
    <source>
        <strain evidence="3 4">R19</strain>
    </source>
</reference>
<name>A0A974Y269_9GAMM</name>
<accession>A0A974Y269</accession>
<feature type="coiled-coil region" evidence="2">
    <location>
        <begin position="99"/>
        <end position="154"/>
    </location>
</feature>
<dbReference type="KEGG" id="lsf:I8J32_008630"/>
<dbReference type="EMBL" id="CP071518">
    <property type="protein sequence ID" value="QSX79873.1"/>
    <property type="molecule type" value="Genomic_DNA"/>
</dbReference>
<dbReference type="PANTHER" id="PTHR31088:SF6">
    <property type="entry name" value="PHAGE SHOCK PROTEIN A"/>
    <property type="match status" value="1"/>
</dbReference>
<keyword evidence="2" id="KW-0175">Coiled coil</keyword>
<keyword evidence="4" id="KW-1185">Reference proteome</keyword>
<dbReference type="InterPro" id="IPR007157">
    <property type="entry name" value="PspA_VIPP1"/>
</dbReference>
<organism evidence="3 4">
    <name type="scientific">Agrilutibacter solisilvae</name>
    <dbReference type="NCBI Taxonomy" id="2763317"/>
    <lineage>
        <taxon>Bacteria</taxon>
        <taxon>Pseudomonadati</taxon>
        <taxon>Pseudomonadota</taxon>
        <taxon>Gammaproteobacteria</taxon>
        <taxon>Lysobacterales</taxon>
        <taxon>Lysobacteraceae</taxon>
        <taxon>Agrilutibacter</taxon>
    </lineage>
</organism>
<evidence type="ECO:0000256" key="2">
    <source>
        <dbReference type="SAM" id="Coils"/>
    </source>
</evidence>
<dbReference type="AlphaFoldDB" id="A0A974Y269"/>
<evidence type="ECO:0000256" key="1">
    <source>
        <dbReference type="ARBA" id="ARBA00043985"/>
    </source>
</evidence>
<gene>
    <name evidence="3" type="ORF">I8J32_008630</name>
</gene>
<proteinExistence type="inferred from homology"/>
<dbReference type="Proteomes" id="UP000639274">
    <property type="component" value="Chromosome"/>
</dbReference>
<dbReference type="Pfam" id="PF04012">
    <property type="entry name" value="PspA_IM30"/>
    <property type="match status" value="1"/>
</dbReference>
<dbReference type="RefSeq" id="WP_200610867.1">
    <property type="nucleotide sequence ID" value="NZ_CP071518.1"/>
</dbReference>
<protein>
    <submittedName>
        <fullName evidence="3">PspA/IM30 family protein</fullName>
    </submittedName>
</protein>
<comment type="similarity">
    <text evidence="1">Belongs to the PspA/Vipp/IM30 family.</text>
</comment>
<evidence type="ECO:0000313" key="3">
    <source>
        <dbReference type="EMBL" id="QSX79873.1"/>
    </source>
</evidence>
<sequence length="235" mass="26284">MSSVNLMARLANLWRGFVSLWVSDIEKNHPEIAYENAIRGMVDKYTKLRSATAAIVRRREEIDARLTSDQRALDQVNRDLEAALATQQDDIALILIQKKEALDAAIAELNQDMQQANGDAEEAKSALLSVKSEIDKLKAERDRMLAQMKSAQARLAIQGQLDGLSVDAEVQALDKVRDHIKNTVSEAKLARELHESDLDVRLKKLQSQSGNITAQAKLDELKRQRAAQASTQRQM</sequence>
<evidence type="ECO:0000313" key="4">
    <source>
        <dbReference type="Proteomes" id="UP000639274"/>
    </source>
</evidence>